<dbReference type="EMBL" id="CP013747">
    <property type="protein sequence ID" value="ALV42582.1"/>
    <property type="molecule type" value="Genomic_DNA"/>
</dbReference>
<dbReference type="CDD" id="cd06170">
    <property type="entry name" value="LuxR_C_like"/>
    <property type="match status" value="1"/>
</dbReference>
<dbReference type="SUPFAM" id="SSF52172">
    <property type="entry name" value="CheY-like"/>
    <property type="match status" value="1"/>
</dbReference>
<dbReference type="PANTHER" id="PTHR43214">
    <property type="entry name" value="TWO-COMPONENT RESPONSE REGULATOR"/>
    <property type="match status" value="1"/>
</dbReference>
<dbReference type="InterPro" id="IPR011006">
    <property type="entry name" value="CheY-like_superfamily"/>
</dbReference>
<dbReference type="InterPro" id="IPR039420">
    <property type="entry name" value="WalR-like"/>
</dbReference>
<feature type="domain" description="Response regulatory" evidence="5">
    <location>
        <begin position="8"/>
        <end position="124"/>
    </location>
</feature>
<accession>A0A0U3GTU8</accession>
<evidence type="ECO:0000259" key="5">
    <source>
        <dbReference type="PROSITE" id="PS50110"/>
    </source>
</evidence>
<dbReference type="SMART" id="SM00448">
    <property type="entry name" value="REC"/>
    <property type="match status" value="1"/>
</dbReference>
<dbReference type="PRINTS" id="PR00038">
    <property type="entry name" value="HTHLUXR"/>
</dbReference>
<dbReference type="InterPro" id="IPR058245">
    <property type="entry name" value="NreC/VraR/RcsB-like_REC"/>
</dbReference>
<dbReference type="STRING" id="121292.AU252_16690"/>
<dbReference type="Pfam" id="PF00196">
    <property type="entry name" value="GerE"/>
    <property type="match status" value="1"/>
</dbReference>
<evidence type="ECO:0000256" key="3">
    <source>
        <dbReference type="PROSITE-ProRule" id="PRU00169"/>
    </source>
</evidence>
<organism evidence="6">
    <name type="scientific">Pseudarthrobacter sulfonivorans</name>
    <dbReference type="NCBI Taxonomy" id="121292"/>
    <lineage>
        <taxon>Bacteria</taxon>
        <taxon>Bacillati</taxon>
        <taxon>Actinomycetota</taxon>
        <taxon>Actinomycetes</taxon>
        <taxon>Micrococcales</taxon>
        <taxon>Micrococcaceae</taxon>
        <taxon>Pseudarthrobacter</taxon>
    </lineage>
</organism>
<keyword evidence="1 3" id="KW-0597">Phosphoprotein</keyword>
<proteinExistence type="predicted"/>
<dbReference type="PROSITE" id="PS50110">
    <property type="entry name" value="RESPONSE_REGULATORY"/>
    <property type="match status" value="1"/>
</dbReference>
<evidence type="ECO:0000256" key="2">
    <source>
        <dbReference type="ARBA" id="ARBA00023125"/>
    </source>
</evidence>
<dbReference type="AlphaFoldDB" id="A0A0U3GTU8"/>
<protein>
    <submittedName>
        <fullName evidence="6">LuxR family transcriptional regulator</fullName>
    </submittedName>
</protein>
<dbReference type="SMART" id="SM00421">
    <property type="entry name" value="HTH_LUXR"/>
    <property type="match status" value="1"/>
</dbReference>
<dbReference type="SUPFAM" id="SSF46894">
    <property type="entry name" value="C-terminal effector domain of the bipartite response regulators"/>
    <property type="match status" value="1"/>
</dbReference>
<keyword evidence="2" id="KW-0238">DNA-binding</keyword>
<dbReference type="Pfam" id="PF00072">
    <property type="entry name" value="Response_reg"/>
    <property type="match status" value="1"/>
</dbReference>
<dbReference type="GO" id="GO:0000160">
    <property type="term" value="P:phosphorelay signal transduction system"/>
    <property type="evidence" value="ECO:0007669"/>
    <property type="project" value="InterPro"/>
</dbReference>
<feature type="modified residue" description="4-aspartylphosphate" evidence="3">
    <location>
        <position position="59"/>
    </location>
</feature>
<evidence type="ECO:0000313" key="6">
    <source>
        <dbReference type="EMBL" id="ALV42582.1"/>
    </source>
</evidence>
<dbReference type="RefSeq" id="WP_058931695.1">
    <property type="nucleotide sequence ID" value="NZ_CP013747.1"/>
</dbReference>
<dbReference type="KEGG" id="psul:AU252_16690"/>
<feature type="domain" description="HTH luxR-type" evidence="4">
    <location>
        <begin position="143"/>
        <end position="208"/>
    </location>
</feature>
<dbReference type="PANTHER" id="PTHR43214:SF43">
    <property type="entry name" value="TWO-COMPONENT RESPONSE REGULATOR"/>
    <property type="match status" value="1"/>
</dbReference>
<dbReference type="InterPro" id="IPR016032">
    <property type="entry name" value="Sig_transdc_resp-reg_C-effctor"/>
</dbReference>
<sequence length="210" mass="22361">MSLPETVTVVLADDHPVVRSGLAALLDTADGIDVVAAAANGVEAVDAVSRLRPAVVLMDLRMPVLDGAGATAQIRDRFPDTKVLVLTTYDDDSDIMRAVESGAVGYLLKDTAGDRIIEAVRAAARGETVLAPPVAARLVSRMRAPELPRLTAREVEVLRCVAQGLSNPEVATALHIAEATVKTHLLRIFNKLDVDDRTRAVVLAMERGLL</sequence>
<dbReference type="Gene3D" id="3.40.50.2300">
    <property type="match status" value="1"/>
</dbReference>
<dbReference type="PROSITE" id="PS00622">
    <property type="entry name" value="HTH_LUXR_1"/>
    <property type="match status" value="1"/>
</dbReference>
<dbReference type="GO" id="GO:0006355">
    <property type="term" value="P:regulation of DNA-templated transcription"/>
    <property type="evidence" value="ECO:0007669"/>
    <property type="project" value="InterPro"/>
</dbReference>
<gene>
    <name evidence="6" type="ORF">AU252_16690</name>
</gene>
<evidence type="ECO:0000313" key="7">
    <source>
        <dbReference type="Proteomes" id="UP000065151"/>
    </source>
</evidence>
<evidence type="ECO:0000256" key="1">
    <source>
        <dbReference type="ARBA" id="ARBA00022553"/>
    </source>
</evidence>
<dbReference type="CDD" id="cd17535">
    <property type="entry name" value="REC_NarL-like"/>
    <property type="match status" value="1"/>
</dbReference>
<dbReference type="InterPro" id="IPR000792">
    <property type="entry name" value="Tscrpt_reg_LuxR_C"/>
</dbReference>
<evidence type="ECO:0000259" key="4">
    <source>
        <dbReference type="PROSITE" id="PS50043"/>
    </source>
</evidence>
<reference evidence="6 7" key="1">
    <citation type="submission" date="2015-12" db="EMBL/GenBank/DDBJ databases">
        <authorList>
            <person name="Shamseldin A."/>
            <person name="Moawad H."/>
            <person name="Abd El-Rahim W.M."/>
            <person name="Sadowsky M.J."/>
        </authorList>
    </citation>
    <scope>NUCLEOTIDE SEQUENCE [LARGE SCALE GENOMIC DNA]</scope>
    <source>
        <strain evidence="6 7">Ar51</strain>
    </source>
</reference>
<dbReference type="GO" id="GO:0003677">
    <property type="term" value="F:DNA binding"/>
    <property type="evidence" value="ECO:0007669"/>
    <property type="project" value="UniProtKB-KW"/>
</dbReference>
<dbReference type="Proteomes" id="UP000065151">
    <property type="component" value="Chromosome"/>
</dbReference>
<dbReference type="InterPro" id="IPR001789">
    <property type="entry name" value="Sig_transdc_resp-reg_receiver"/>
</dbReference>
<name>A0A0U3GTU8_9MICC</name>
<dbReference type="PROSITE" id="PS50043">
    <property type="entry name" value="HTH_LUXR_2"/>
    <property type="match status" value="1"/>
</dbReference>